<keyword evidence="4" id="KW-1185">Reference proteome</keyword>
<dbReference type="InterPro" id="IPR029058">
    <property type="entry name" value="AB_hydrolase_fold"/>
</dbReference>
<feature type="domain" description="DUF6937" evidence="1">
    <location>
        <begin position="371"/>
        <end position="546"/>
    </location>
</feature>
<evidence type="ECO:0000313" key="3">
    <source>
        <dbReference type="EMBL" id="KAK1748032.1"/>
    </source>
</evidence>
<evidence type="ECO:0000259" key="2">
    <source>
        <dbReference type="Pfam" id="PF22053"/>
    </source>
</evidence>
<dbReference type="AlphaFoldDB" id="A0AAD9DI34"/>
<accession>A0AAD9DI34</accession>
<dbReference type="InterPro" id="IPR054217">
    <property type="entry name" value="DUF6937"/>
</dbReference>
<reference evidence="3" key="1">
    <citation type="submission" date="2023-06" db="EMBL/GenBank/DDBJ databases">
        <title>Survivors Of The Sea: Transcriptome response of Skeletonema marinoi to long-term dormancy.</title>
        <authorList>
            <person name="Pinder M.I.M."/>
            <person name="Kourtchenko O."/>
            <person name="Robertson E.K."/>
            <person name="Larsson T."/>
            <person name="Maumus F."/>
            <person name="Osuna-Cruz C.M."/>
            <person name="Vancaester E."/>
            <person name="Stenow R."/>
            <person name="Vandepoele K."/>
            <person name="Ploug H."/>
            <person name="Bruchert V."/>
            <person name="Godhe A."/>
            <person name="Topel M."/>
        </authorList>
    </citation>
    <scope>NUCLEOTIDE SEQUENCE</scope>
    <source>
        <strain evidence="3">R05AC</strain>
    </source>
</reference>
<feature type="domain" description="DUF6938" evidence="2">
    <location>
        <begin position="552"/>
        <end position="784"/>
    </location>
</feature>
<name>A0AAD9DI34_9STRA</name>
<dbReference type="Pfam" id="PF22052">
    <property type="entry name" value="DUF6937"/>
    <property type="match status" value="1"/>
</dbReference>
<dbReference type="Pfam" id="PF22053">
    <property type="entry name" value="DUF6938"/>
    <property type="match status" value="1"/>
</dbReference>
<evidence type="ECO:0000313" key="4">
    <source>
        <dbReference type="Proteomes" id="UP001224775"/>
    </source>
</evidence>
<sequence length="791" mass="86971">MTLSRLVVVLMSRKSADDSAKALISQRVRSGRAKRRRGYDLYFPPKQVDKLKIKQRGKVLIPSLFFFPGFGIDHTAYSDVAARISDCGIAVAVISLEPLRLAHEALGGGIDDIRRLLRVAGKDVSKYYKHETSSLIVEWNLGGHSMGAYNALQAWAASDDESELPSVILKNKKSVSRMGSDIVVWAGGNLVDGVVPNLRINRRPPLRVLVLNGSKDGIVKMSPQQKRELLSRLPKSTTELRTIKGANHSGFASYDTASKKSSTFAMNGPRTISVIAKLLQYEYICCQAMDCNNMACYVTVTSVLLHLYCSTRSASTTMIDLQPWAPALTIIASIVTATYVAWRLVLLLAPGLYRGMIKNNTISVDDFEGVATTSSNPPVVVGTIRMGFGHHRIAYAATSWGLGEKKGGFLGLGGDDKDRETFFHDFLNIESEEAQLIKDMDKMYSKGSRLASELGGTVEKFWGSLTKSGDEDSLRMTYQFAEHMVPLINGLDKNSPIIASHSMVACAAVAAGFKNVINLVIDNHAQWFVVVPGCLNLVQGPSNYHSLLKMGVPEDQVQIAGHWIPRDLVEGIPDASARRTARRKAGKPLRIIIPVGGAGAQRKFIVNLVGALSGLVKEGKVQLFLNAADHEHMKEAFIGALESNDMDYDKVVDMKGVQSFREKMLTEEPTKNVTLFTYDDYFTAVATTDILCNVADVLCCKPSELAFYPIPKLMIRRVGDHEAYSAMRASELGDGTLEVREVPEAVRYVELFLTTKLIETMNNSIEANNKIGVYDGCKNAMRIALERSKKM</sequence>
<comment type="caution">
    <text evidence="3">The sequence shown here is derived from an EMBL/GenBank/DDBJ whole genome shotgun (WGS) entry which is preliminary data.</text>
</comment>
<dbReference type="SUPFAM" id="SSF53474">
    <property type="entry name" value="alpha/beta-Hydrolases"/>
    <property type="match status" value="1"/>
</dbReference>
<dbReference type="Gene3D" id="3.40.50.1820">
    <property type="entry name" value="alpha/beta hydrolase"/>
    <property type="match status" value="1"/>
</dbReference>
<dbReference type="InterPro" id="IPR054218">
    <property type="entry name" value="DUF6938"/>
</dbReference>
<protein>
    <submittedName>
        <fullName evidence="3">Uncharacterized protein</fullName>
    </submittedName>
</protein>
<proteinExistence type="predicted"/>
<dbReference type="Proteomes" id="UP001224775">
    <property type="component" value="Unassembled WGS sequence"/>
</dbReference>
<organism evidence="3 4">
    <name type="scientific">Skeletonema marinoi</name>
    <dbReference type="NCBI Taxonomy" id="267567"/>
    <lineage>
        <taxon>Eukaryota</taxon>
        <taxon>Sar</taxon>
        <taxon>Stramenopiles</taxon>
        <taxon>Ochrophyta</taxon>
        <taxon>Bacillariophyta</taxon>
        <taxon>Coscinodiscophyceae</taxon>
        <taxon>Thalassiosirophycidae</taxon>
        <taxon>Thalassiosirales</taxon>
        <taxon>Skeletonemataceae</taxon>
        <taxon>Skeletonema</taxon>
        <taxon>Skeletonema marinoi-dohrnii complex</taxon>
    </lineage>
</organism>
<gene>
    <name evidence="3" type="ORF">QTG54_001995</name>
</gene>
<evidence type="ECO:0000259" key="1">
    <source>
        <dbReference type="Pfam" id="PF22052"/>
    </source>
</evidence>
<dbReference type="EMBL" id="JATAAI010000002">
    <property type="protein sequence ID" value="KAK1748032.1"/>
    <property type="molecule type" value="Genomic_DNA"/>
</dbReference>